<dbReference type="SUPFAM" id="SSF53756">
    <property type="entry name" value="UDP-Glycosyltransferase/glycogen phosphorylase"/>
    <property type="match status" value="1"/>
</dbReference>
<proteinExistence type="inferred from homology"/>
<dbReference type="Gene3D" id="3.40.50.2000">
    <property type="entry name" value="Glycogen Phosphorylase B"/>
    <property type="match status" value="2"/>
</dbReference>
<keyword evidence="8" id="KW-1185">Reference proteome</keyword>
<dbReference type="OMA" id="QWPGLET"/>
<dbReference type="GO" id="GO:0035251">
    <property type="term" value="F:UDP-glucosyltransferase activity"/>
    <property type="evidence" value="ECO:0007669"/>
    <property type="project" value="TreeGrafter"/>
</dbReference>
<dbReference type="PANTHER" id="PTHR48047:SF216">
    <property type="entry name" value="GLYCOSYLTRANSFERASE"/>
    <property type="match status" value="1"/>
</dbReference>
<dbReference type="Gramene" id="TRITD1Bv1G061050.1">
    <property type="protein sequence ID" value="TRITD1Bv1G061050.1"/>
    <property type="gene ID" value="TRITD1Bv1G061050"/>
</dbReference>
<dbReference type="Proteomes" id="UP000324705">
    <property type="component" value="Chromosome 1B"/>
</dbReference>
<dbReference type="InterPro" id="IPR035595">
    <property type="entry name" value="UDP_glycos_trans_CS"/>
</dbReference>
<evidence type="ECO:0000259" key="6">
    <source>
        <dbReference type="Pfam" id="PF26168"/>
    </source>
</evidence>
<reference evidence="7 8" key="1">
    <citation type="submission" date="2017-09" db="EMBL/GenBank/DDBJ databases">
        <authorList>
            <consortium name="International Durum Wheat Genome Sequencing Consortium (IDWGSC)"/>
            <person name="Milanesi L."/>
        </authorList>
    </citation>
    <scope>NUCLEOTIDE SEQUENCE [LARGE SCALE GENOMIC DNA]</scope>
    <source>
        <strain evidence="8">cv. Svevo</strain>
    </source>
</reference>
<feature type="domain" description="Glycosyltransferase N-terminal" evidence="6">
    <location>
        <begin position="46"/>
        <end position="284"/>
    </location>
</feature>
<dbReference type="PROSITE" id="PS00375">
    <property type="entry name" value="UDPGT"/>
    <property type="match status" value="1"/>
</dbReference>
<name>A0A9R0V5K2_TRITD</name>
<comment type="similarity">
    <text evidence="1 3">Belongs to the UDP-glycosyltransferase family.</text>
</comment>
<keyword evidence="3" id="KW-0328">Glycosyltransferase</keyword>
<dbReference type="EMBL" id="LT934112">
    <property type="protein sequence ID" value="VAH15135.1"/>
    <property type="molecule type" value="Genomic_DNA"/>
</dbReference>
<evidence type="ECO:0000313" key="7">
    <source>
        <dbReference type="EMBL" id="VAH15135.1"/>
    </source>
</evidence>
<dbReference type="AlphaFoldDB" id="A0A9R0V5K2"/>
<dbReference type="PANTHER" id="PTHR48047">
    <property type="entry name" value="GLYCOSYLTRANSFERASE"/>
    <property type="match status" value="1"/>
</dbReference>
<protein>
    <recommendedName>
        <fullName evidence="4">Glycosyltransferase</fullName>
        <ecNumber evidence="4">2.4.1.-</ecNumber>
    </recommendedName>
</protein>
<dbReference type="CDD" id="cd03784">
    <property type="entry name" value="GT1_Gtf-like"/>
    <property type="match status" value="1"/>
</dbReference>
<dbReference type="FunFam" id="3.40.50.2000:FF:000104">
    <property type="entry name" value="Glycosyltransferase"/>
    <property type="match status" value="1"/>
</dbReference>
<dbReference type="InterPro" id="IPR058980">
    <property type="entry name" value="Glyco_transf_N"/>
</dbReference>
<evidence type="ECO:0000256" key="4">
    <source>
        <dbReference type="RuleBase" id="RU362057"/>
    </source>
</evidence>
<evidence type="ECO:0000256" key="1">
    <source>
        <dbReference type="ARBA" id="ARBA00009995"/>
    </source>
</evidence>
<dbReference type="Pfam" id="PF26168">
    <property type="entry name" value="Glyco_transf_N"/>
    <property type="match status" value="1"/>
</dbReference>
<accession>A0A9R0V5K2</accession>
<dbReference type="InterPro" id="IPR002213">
    <property type="entry name" value="UDP_glucos_trans"/>
</dbReference>
<gene>
    <name evidence="7" type="ORF">TRITD_1Bv1G061050</name>
</gene>
<dbReference type="EC" id="2.4.1.-" evidence="4"/>
<keyword evidence="2 3" id="KW-0808">Transferase</keyword>
<evidence type="ECO:0000313" key="8">
    <source>
        <dbReference type="Proteomes" id="UP000324705"/>
    </source>
</evidence>
<dbReference type="Pfam" id="PF00201">
    <property type="entry name" value="UDPGT"/>
    <property type="match status" value="1"/>
</dbReference>
<sequence length="536" mass="58019">MLLGFSLHMSPLTSDERRVHIWHIWLSSCGTAGSPMDIEMAPPLHFVLVPLLAQGHVIPTVDLARLIAGRGGTRVTVVLTPVNAARNRAALEHARCAGLAVDFAELDFPSAAAGLPEGCESHDMVSDLSHIKLFYDAMWLLAGPLEAYLRALPRRPDCLVADTCNPWTADVARRLGIPRFVFHGPSAFFLLAAHNLAKHGVRDRASGEFELFEVPNFPVRTVVNKAMSLGFFQWPGLETQRRETLDAEATADGFVVNTCAAFESSFIEGYAGALDRKVWAVGPLCLLDSDSETTARRGDRAVMDAGRIISWLDARPPGSVLYVSFGSIARLLPPQVVELAAGLEASERPFVWVAKEGDDLDAGFDTLVQGRGLVIRGWAPQMTILSHPAVGGFLTHCGWNSTLESLSNGVPLLTWPHFADQFLNEKLVLDVLGAGVRVGVKVPSTHVFLDPETPSVQVWADDVVRTVAKLMDDGAEVRAKAMELAAKAREAMSKGGSSDNDLAGMIQHLTELASNEEKDQPVSNTSIVARSKLTKT</sequence>
<evidence type="ECO:0000256" key="3">
    <source>
        <dbReference type="RuleBase" id="RU003718"/>
    </source>
</evidence>
<evidence type="ECO:0000256" key="2">
    <source>
        <dbReference type="ARBA" id="ARBA00022679"/>
    </source>
</evidence>
<evidence type="ECO:0000256" key="5">
    <source>
        <dbReference type="SAM" id="MobiDB-lite"/>
    </source>
</evidence>
<feature type="region of interest" description="Disordered" evidence="5">
    <location>
        <begin position="513"/>
        <end position="536"/>
    </location>
</feature>
<dbReference type="FunFam" id="3.40.50.2000:FF:000063">
    <property type="entry name" value="Glycosyltransferase"/>
    <property type="match status" value="1"/>
</dbReference>
<organism evidence="7 8">
    <name type="scientific">Triticum turgidum subsp. durum</name>
    <name type="common">Durum wheat</name>
    <name type="synonym">Triticum durum</name>
    <dbReference type="NCBI Taxonomy" id="4567"/>
    <lineage>
        <taxon>Eukaryota</taxon>
        <taxon>Viridiplantae</taxon>
        <taxon>Streptophyta</taxon>
        <taxon>Embryophyta</taxon>
        <taxon>Tracheophyta</taxon>
        <taxon>Spermatophyta</taxon>
        <taxon>Magnoliopsida</taxon>
        <taxon>Liliopsida</taxon>
        <taxon>Poales</taxon>
        <taxon>Poaceae</taxon>
        <taxon>BOP clade</taxon>
        <taxon>Pooideae</taxon>
        <taxon>Triticodae</taxon>
        <taxon>Triticeae</taxon>
        <taxon>Triticinae</taxon>
        <taxon>Triticum</taxon>
    </lineage>
</organism>